<dbReference type="GO" id="GO:0006633">
    <property type="term" value="P:fatty acid biosynthetic process"/>
    <property type="evidence" value="ECO:0007669"/>
    <property type="project" value="TreeGrafter"/>
</dbReference>
<organism evidence="9 10">
    <name type="scientific">Botrimarina colliarenosi</name>
    <dbReference type="NCBI Taxonomy" id="2528001"/>
    <lineage>
        <taxon>Bacteria</taxon>
        <taxon>Pseudomonadati</taxon>
        <taxon>Planctomycetota</taxon>
        <taxon>Planctomycetia</taxon>
        <taxon>Pirellulales</taxon>
        <taxon>Lacipirellulaceae</taxon>
        <taxon>Botrimarina</taxon>
    </lineage>
</organism>
<evidence type="ECO:0000256" key="5">
    <source>
        <dbReference type="ARBA" id="ARBA00022898"/>
    </source>
</evidence>
<evidence type="ECO:0000259" key="8">
    <source>
        <dbReference type="PROSITE" id="PS50075"/>
    </source>
</evidence>
<dbReference type="AlphaFoldDB" id="A0A5C6A8W2"/>
<dbReference type="InterPro" id="IPR009081">
    <property type="entry name" value="PP-bd_ACP"/>
</dbReference>
<dbReference type="Gene3D" id="3.30.300.30">
    <property type="match status" value="1"/>
</dbReference>
<feature type="region of interest" description="Disordered" evidence="7">
    <location>
        <begin position="605"/>
        <end position="641"/>
    </location>
</feature>
<dbReference type="SUPFAM" id="SSF47336">
    <property type="entry name" value="ACP-like"/>
    <property type="match status" value="1"/>
</dbReference>
<dbReference type="InterPro" id="IPR042099">
    <property type="entry name" value="ANL_N_sf"/>
</dbReference>
<evidence type="ECO:0000256" key="6">
    <source>
        <dbReference type="ARBA" id="ARBA00023098"/>
    </source>
</evidence>
<dbReference type="PROSITE" id="PS00455">
    <property type="entry name" value="AMP_BINDING"/>
    <property type="match status" value="1"/>
</dbReference>
<dbReference type="Pfam" id="PF00155">
    <property type="entry name" value="Aminotran_1_2"/>
    <property type="match status" value="1"/>
</dbReference>
<dbReference type="InterPro" id="IPR036736">
    <property type="entry name" value="ACP-like_sf"/>
</dbReference>
<dbReference type="SUPFAM" id="SSF56801">
    <property type="entry name" value="Acetyl-CoA synthetase-like"/>
    <property type="match status" value="1"/>
</dbReference>
<evidence type="ECO:0000256" key="2">
    <source>
        <dbReference type="ARBA" id="ARBA00006432"/>
    </source>
</evidence>
<reference evidence="9 10" key="1">
    <citation type="submission" date="2019-02" db="EMBL/GenBank/DDBJ databases">
        <title>Deep-cultivation of Planctomycetes and their phenomic and genomic characterization uncovers novel biology.</title>
        <authorList>
            <person name="Wiegand S."/>
            <person name="Jogler M."/>
            <person name="Boedeker C."/>
            <person name="Pinto D."/>
            <person name="Vollmers J."/>
            <person name="Rivas-Marin E."/>
            <person name="Kohn T."/>
            <person name="Peeters S.H."/>
            <person name="Heuer A."/>
            <person name="Rast P."/>
            <person name="Oberbeckmann S."/>
            <person name="Bunk B."/>
            <person name="Jeske O."/>
            <person name="Meyerdierks A."/>
            <person name="Storesund J.E."/>
            <person name="Kallscheuer N."/>
            <person name="Luecker S."/>
            <person name="Lage O.M."/>
            <person name="Pohl T."/>
            <person name="Merkel B.J."/>
            <person name="Hornburger P."/>
            <person name="Mueller R.-W."/>
            <person name="Bruemmer F."/>
            <person name="Labrenz M."/>
            <person name="Spormann A.M."/>
            <person name="Op Den Camp H."/>
            <person name="Overmann J."/>
            <person name="Amann R."/>
            <person name="Jetten M.S.M."/>
            <person name="Mascher T."/>
            <person name="Medema M.H."/>
            <person name="Devos D.P."/>
            <person name="Kaster A.-K."/>
            <person name="Ovreas L."/>
            <person name="Rohde M."/>
            <person name="Galperin M.Y."/>
            <person name="Jogler C."/>
        </authorList>
    </citation>
    <scope>NUCLEOTIDE SEQUENCE [LARGE SCALE GENOMIC DNA]</scope>
    <source>
        <strain evidence="9 10">Pla108</strain>
    </source>
</reference>
<dbReference type="PANTHER" id="PTHR22754:SF32">
    <property type="entry name" value="DISCO-INTERACTING PROTEIN 2"/>
    <property type="match status" value="1"/>
</dbReference>
<evidence type="ECO:0000256" key="7">
    <source>
        <dbReference type="SAM" id="MobiDB-lite"/>
    </source>
</evidence>
<dbReference type="InterPro" id="IPR004839">
    <property type="entry name" value="Aminotransferase_I/II_large"/>
</dbReference>
<comment type="caution">
    <text evidence="9">The sequence shown here is derived from an EMBL/GenBank/DDBJ whole genome shotgun (WGS) entry which is preliminary data.</text>
</comment>
<gene>
    <name evidence="9" type="ORF">Pla108_36020</name>
</gene>
<dbReference type="EC" id="6.2.1.-" evidence="9"/>
<dbReference type="PROSITE" id="PS00599">
    <property type="entry name" value="AA_TRANSFER_CLASS_2"/>
    <property type="match status" value="1"/>
</dbReference>
<feature type="region of interest" description="Disordered" evidence="7">
    <location>
        <begin position="722"/>
        <end position="761"/>
    </location>
</feature>
<dbReference type="Pfam" id="PF00550">
    <property type="entry name" value="PP-binding"/>
    <property type="match status" value="1"/>
</dbReference>
<evidence type="ECO:0000256" key="4">
    <source>
        <dbReference type="ARBA" id="ARBA00022832"/>
    </source>
</evidence>
<feature type="domain" description="Carrier" evidence="8">
    <location>
        <begin position="641"/>
        <end position="715"/>
    </location>
</feature>
<name>A0A5C6A8W2_9BACT</name>
<dbReference type="Gene3D" id="1.10.1200.10">
    <property type="entry name" value="ACP-like"/>
    <property type="match status" value="1"/>
</dbReference>
<keyword evidence="5" id="KW-0663">Pyridoxal phosphate</keyword>
<sequence length="1197" mass="129456">MGGKACPHEENAVTNYDPAANYGLTPDIVDLVGLLRQRATTMPLQRAFTFLVDGEQQREHLTYAQLDARARAIAGYLQRRGLSGQRALLLYPSGQQFIAAFFGCLYAGVVAVPAYPPRRNRNLERIRSIIGDCHPRICLTTDDVRSRIEPLLSEMPDLAELEWKCTRELGEDDAANWRDPAVEPATLAFLQYTSGSTGMPKGVMVSHGNLLHNTKLISRSYQASPDGVGLTWLPLYHDMGLIGGILQPIYFGRPTHVMTPTHFLQKPLRWLRALSDTGATMSGGPNFAYDLCVERITDAEKKSLDLSQWQIAFNGAEPVRAETIARFTKAFAPCGFRPEAIYPCYGLAEATLMVTGGDKWLPPPIRSFDTAKLNAGVAQAVADGAEGSVRLVSSGHCDRDQEMVIADPETLAEQLPGHVGEIWVRGPSVAQGYWGREDATSETFRAHLADGRGPFMRTGDLGCLHVGDDGKAELFVNGRLKDLIILRGVNHYPQDLEVTVGQSHDDLPVGAGAAFAVGSDGAEQLVIVQEAGRNRDADFDEVCAAIRSQLGKVHEVSPREVVLIKPNSIPKTSSGKIQRHACRLAYEAGELDVVALGKPDGSVEVLRDRRRRDPIQRLTSERKPKANTPPKPEGAGLAPAGDIAPRVMDVVRSVAQERAVNLSLDTDIAGMGLDSLERMEIVAALEQEFGGRFTEEAILSMETCRDVVAQVQVCLLNELSGGLPGESNGVPTPQAPLRADLPNGQPVSAPPTTPATRATSPNEVPAADYLFAESPEYRRLKQTMELATASGLKNPYFSQHEGITADTTTIGGKQYVNFCSYNYLGMSGEPSVIDAGQQALEQFGASTSASRVVSGEKTIHRELEKAIADFIGVDDAIIMASGHCTNESVIGHLFGPGDLILHDALAHNSIIQGCKLSGALRRAFPHNDADACGKLLEQYRHEYRRVLIVIEGVYSMDGDYADIRPFVDLKEKHKAYLMIDEAHSIGTMGPTGRGMSEFWSVDPTRVDLWMGTISKGLGSCGGYIAARREIIEYLKYTAPTFVFSGGVSPANTGAALAALRLLDAEPERVAKLHSNSELFLTLAKKAGFNTGPAHGTAIVPIITGDSRLALALSMGMFERGVNVQPILHPAVEEAAARLRFFITSSHTEEQIRQSIDLLVTVRDEVVKKIAAAGPVAIAPIERGETMMAASTGTPTPA</sequence>
<evidence type="ECO:0000313" key="10">
    <source>
        <dbReference type="Proteomes" id="UP000317421"/>
    </source>
</evidence>
<dbReference type="InterPro" id="IPR001917">
    <property type="entry name" value="Aminotrans_II_pyridoxalP_BS"/>
</dbReference>
<dbReference type="InterPro" id="IPR045851">
    <property type="entry name" value="AMP-bd_C_sf"/>
</dbReference>
<evidence type="ECO:0000256" key="3">
    <source>
        <dbReference type="ARBA" id="ARBA00022598"/>
    </source>
</evidence>
<dbReference type="Pfam" id="PF00501">
    <property type="entry name" value="AMP-binding"/>
    <property type="match status" value="1"/>
</dbReference>
<evidence type="ECO:0000313" key="9">
    <source>
        <dbReference type="EMBL" id="TWT94753.1"/>
    </source>
</evidence>
<dbReference type="Gene3D" id="3.40.50.12780">
    <property type="entry name" value="N-terminal domain of ligase-like"/>
    <property type="match status" value="1"/>
</dbReference>
<feature type="compositionally biased region" description="Basic and acidic residues" evidence="7">
    <location>
        <begin position="605"/>
        <end position="624"/>
    </location>
</feature>
<proteinExistence type="inferred from homology"/>
<dbReference type="GO" id="GO:0016874">
    <property type="term" value="F:ligase activity"/>
    <property type="evidence" value="ECO:0007669"/>
    <property type="project" value="UniProtKB-KW"/>
</dbReference>
<comment type="cofactor">
    <cofactor evidence="1">
        <name>pyridoxal 5'-phosphate</name>
        <dbReference type="ChEBI" id="CHEBI:597326"/>
    </cofactor>
</comment>
<dbReference type="InterPro" id="IPR025110">
    <property type="entry name" value="AMP-bd_C"/>
</dbReference>
<dbReference type="InterPro" id="IPR020845">
    <property type="entry name" value="AMP-binding_CS"/>
</dbReference>
<dbReference type="InterPro" id="IPR000873">
    <property type="entry name" value="AMP-dep_synth/lig_dom"/>
</dbReference>
<keyword evidence="3 9" id="KW-0436">Ligase</keyword>
<dbReference type="InterPro" id="IPR015421">
    <property type="entry name" value="PyrdxlP-dep_Trfase_major"/>
</dbReference>
<dbReference type="InterPro" id="IPR015422">
    <property type="entry name" value="PyrdxlP-dep_Trfase_small"/>
</dbReference>
<dbReference type="CDD" id="cd05931">
    <property type="entry name" value="FAAL"/>
    <property type="match status" value="1"/>
</dbReference>
<keyword evidence="4" id="KW-0276">Fatty acid metabolism</keyword>
<dbReference type="PROSITE" id="PS50075">
    <property type="entry name" value="CARRIER"/>
    <property type="match status" value="1"/>
</dbReference>
<dbReference type="EMBL" id="SJPR01000006">
    <property type="protein sequence ID" value="TWT94753.1"/>
    <property type="molecule type" value="Genomic_DNA"/>
</dbReference>
<evidence type="ECO:0000256" key="1">
    <source>
        <dbReference type="ARBA" id="ARBA00001933"/>
    </source>
</evidence>
<keyword evidence="6" id="KW-0443">Lipid metabolism</keyword>
<dbReference type="GO" id="GO:0071766">
    <property type="term" value="P:Actinobacterium-type cell wall biogenesis"/>
    <property type="evidence" value="ECO:0007669"/>
    <property type="project" value="UniProtKB-ARBA"/>
</dbReference>
<dbReference type="Pfam" id="PF23024">
    <property type="entry name" value="AMP-dom_DIP2-like"/>
    <property type="match status" value="1"/>
</dbReference>
<dbReference type="InterPro" id="IPR040097">
    <property type="entry name" value="FAAL/FAAC"/>
</dbReference>
<dbReference type="SUPFAM" id="SSF53383">
    <property type="entry name" value="PLP-dependent transferases"/>
    <property type="match status" value="1"/>
</dbReference>
<dbReference type="CDD" id="cd06454">
    <property type="entry name" value="KBL_like"/>
    <property type="match status" value="1"/>
</dbReference>
<comment type="similarity">
    <text evidence="2">Belongs to the ATP-dependent AMP-binding enzyme family.</text>
</comment>
<dbReference type="Gene3D" id="3.40.640.10">
    <property type="entry name" value="Type I PLP-dependent aspartate aminotransferase-like (Major domain)"/>
    <property type="match status" value="1"/>
</dbReference>
<dbReference type="GO" id="GO:0005886">
    <property type="term" value="C:plasma membrane"/>
    <property type="evidence" value="ECO:0007669"/>
    <property type="project" value="TreeGrafter"/>
</dbReference>
<dbReference type="Gene3D" id="3.90.1150.10">
    <property type="entry name" value="Aspartate Aminotransferase, domain 1"/>
    <property type="match status" value="1"/>
</dbReference>
<dbReference type="Proteomes" id="UP000317421">
    <property type="component" value="Unassembled WGS sequence"/>
</dbReference>
<dbReference type="PANTHER" id="PTHR22754">
    <property type="entry name" value="DISCO-INTERACTING PROTEIN 2 DIP2 -RELATED"/>
    <property type="match status" value="1"/>
</dbReference>
<accession>A0A5C6A8W2</accession>
<keyword evidence="10" id="KW-1185">Reference proteome</keyword>
<dbReference type="FunFam" id="3.40.50.12780:FF:000013">
    <property type="entry name" value="Long-chain-fatty-acid--AMP ligase FadD32"/>
    <property type="match status" value="1"/>
</dbReference>
<dbReference type="GO" id="GO:0070566">
    <property type="term" value="F:adenylyltransferase activity"/>
    <property type="evidence" value="ECO:0007669"/>
    <property type="project" value="TreeGrafter"/>
</dbReference>
<dbReference type="InterPro" id="IPR015424">
    <property type="entry name" value="PyrdxlP-dep_Trfase"/>
</dbReference>
<dbReference type="GO" id="GO:0030170">
    <property type="term" value="F:pyridoxal phosphate binding"/>
    <property type="evidence" value="ECO:0007669"/>
    <property type="project" value="InterPro"/>
</dbReference>
<protein>
    <submittedName>
        <fullName evidence="9">Long-chain-fatty-acid--AMP ligase FadD26</fullName>
        <ecNumber evidence="9">6.2.1.-</ecNumber>
    </submittedName>
</protein>